<comment type="caution">
    <text evidence="2">The sequence shown here is derived from an EMBL/GenBank/DDBJ whole genome shotgun (WGS) entry which is preliminary data.</text>
</comment>
<dbReference type="Proteomes" id="UP000241394">
    <property type="component" value="Chromosome LG16"/>
</dbReference>
<dbReference type="FunCoup" id="A0A2R6QG92">
    <property type="interactions" value="35"/>
</dbReference>
<dbReference type="OrthoDB" id="1925512at2759"/>
<evidence type="ECO:0000256" key="1">
    <source>
        <dbReference type="SAM" id="MobiDB-lite"/>
    </source>
</evidence>
<organism evidence="2 3">
    <name type="scientific">Actinidia chinensis var. chinensis</name>
    <name type="common">Chinese soft-hair kiwi</name>
    <dbReference type="NCBI Taxonomy" id="1590841"/>
    <lineage>
        <taxon>Eukaryota</taxon>
        <taxon>Viridiplantae</taxon>
        <taxon>Streptophyta</taxon>
        <taxon>Embryophyta</taxon>
        <taxon>Tracheophyta</taxon>
        <taxon>Spermatophyta</taxon>
        <taxon>Magnoliopsida</taxon>
        <taxon>eudicotyledons</taxon>
        <taxon>Gunneridae</taxon>
        <taxon>Pentapetalae</taxon>
        <taxon>asterids</taxon>
        <taxon>Ericales</taxon>
        <taxon>Actinidiaceae</taxon>
        <taxon>Actinidia</taxon>
    </lineage>
</organism>
<name>A0A2R6QG92_ACTCC</name>
<gene>
    <name evidence="2" type="ORF">CEY00_Acc17962</name>
</gene>
<feature type="region of interest" description="Disordered" evidence="1">
    <location>
        <begin position="86"/>
        <end position="115"/>
    </location>
</feature>
<dbReference type="EMBL" id="NKQK01000016">
    <property type="protein sequence ID" value="PSS07612.1"/>
    <property type="molecule type" value="Genomic_DNA"/>
</dbReference>
<keyword evidence="3" id="KW-1185">Reference proteome</keyword>
<reference evidence="3" key="2">
    <citation type="journal article" date="2018" name="BMC Genomics">
        <title>A manually annotated Actinidia chinensis var. chinensis (kiwifruit) genome highlights the challenges associated with draft genomes and gene prediction in plants.</title>
        <authorList>
            <person name="Pilkington S.M."/>
            <person name="Crowhurst R."/>
            <person name="Hilario E."/>
            <person name="Nardozza S."/>
            <person name="Fraser L."/>
            <person name="Peng Y."/>
            <person name="Gunaseelan K."/>
            <person name="Simpson R."/>
            <person name="Tahir J."/>
            <person name="Deroles S.C."/>
            <person name="Templeton K."/>
            <person name="Luo Z."/>
            <person name="Davy M."/>
            <person name="Cheng C."/>
            <person name="McNeilage M."/>
            <person name="Scaglione D."/>
            <person name="Liu Y."/>
            <person name="Zhang Q."/>
            <person name="Datson P."/>
            <person name="De Silva N."/>
            <person name="Gardiner S.E."/>
            <person name="Bassett H."/>
            <person name="Chagne D."/>
            <person name="McCallum J."/>
            <person name="Dzierzon H."/>
            <person name="Deng C."/>
            <person name="Wang Y.Y."/>
            <person name="Barron L."/>
            <person name="Manako K."/>
            <person name="Bowen J."/>
            <person name="Foster T.M."/>
            <person name="Erridge Z.A."/>
            <person name="Tiffin H."/>
            <person name="Waite C.N."/>
            <person name="Davies K.M."/>
            <person name="Grierson E.P."/>
            <person name="Laing W.A."/>
            <person name="Kirk R."/>
            <person name="Chen X."/>
            <person name="Wood M."/>
            <person name="Montefiori M."/>
            <person name="Brummell D.A."/>
            <person name="Schwinn K.E."/>
            <person name="Catanach A."/>
            <person name="Fullerton C."/>
            <person name="Li D."/>
            <person name="Meiyalaghan S."/>
            <person name="Nieuwenhuizen N."/>
            <person name="Read N."/>
            <person name="Prakash R."/>
            <person name="Hunter D."/>
            <person name="Zhang H."/>
            <person name="McKenzie M."/>
            <person name="Knabel M."/>
            <person name="Harris A."/>
            <person name="Allan A.C."/>
            <person name="Gleave A."/>
            <person name="Chen A."/>
            <person name="Janssen B.J."/>
            <person name="Plunkett B."/>
            <person name="Ampomah-Dwamena C."/>
            <person name="Voogd C."/>
            <person name="Leif D."/>
            <person name="Lafferty D."/>
            <person name="Souleyre E.J.F."/>
            <person name="Varkonyi-Gasic E."/>
            <person name="Gambi F."/>
            <person name="Hanley J."/>
            <person name="Yao J.L."/>
            <person name="Cheung J."/>
            <person name="David K.M."/>
            <person name="Warren B."/>
            <person name="Marsh K."/>
            <person name="Snowden K.C."/>
            <person name="Lin-Wang K."/>
            <person name="Brian L."/>
            <person name="Martinez-Sanchez M."/>
            <person name="Wang M."/>
            <person name="Ileperuma N."/>
            <person name="Macnee N."/>
            <person name="Campin R."/>
            <person name="McAtee P."/>
            <person name="Drummond R.S.M."/>
            <person name="Espley R.V."/>
            <person name="Ireland H.S."/>
            <person name="Wu R."/>
            <person name="Atkinson R.G."/>
            <person name="Karunairetnam S."/>
            <person name="Bulley S."/>
            <person name="Chunkath S."/>
            <person name="Hanley Z."/>
            <person name="Storey R."/>
            <person name="Thrimawithana A.H."/>
            <person name="Thomson S."/>
            <person name="David C."/>
            <person name="Testolin R."/>
            <person name="Huang H."/>
            <person name="Hellens R.P."/>
            <person name="Schaffer R.J."/>
        </authorList>
    </citation>
    <scope>NUCLEOTIDE SEQUENCE [LARGE SCALE GENOMIC DNA]</scope>
    <source>
        <strain evidence="3">cv. Red5</strain>
    </source>
</reference>
<reference evidence="2 3" key="1">
    <citation type="submission" date="2017-07" db="EMBL/GenBank/DDBJ databases">
        <title>An improved, manually edited Actinidia chinensis var. chinensis (kiwifruit) genome highlights the challenges associated with draft genomes and gene prediction in plants.</title>
        <authorList>
            <person name="Pilkington S."/>
            <person name="Crowhurst R."/>
            <person name="Hilario E."/>
            <person name="Nardozza S."/>
            <person name="Fraser L."/>
            <person name="Peng Y."/>
            <person name="Gunaseelan K."/>
            <person name="Simpson R."/>
            <person name="Tahir J."/>
            <person name="Deroles S."/>
            <person name="Templeton K."/>
            <person name="Luo Z."/>
            <person name="Davy M."/>
            <person name="Cheng C."/>
            <person name="Mcneilage M."/>
            <person name="Scaglione D."/>
            <person name="Liu Y."/>
            <person name="Zhang Q."/>
            <person name="Datson P."/>
            <person name="De Silva N."/>
            <person name="Gardiner S."/>
            <person name="Bassett H."/>
            <person name="Chagne D."/>
            <person name="Mccallum J."/>
            <person name="Dzierzon H."/>
            <person name="Deng C."/>
            <person name="Wang Y.-Y."/>
            <person name="Barron N."/>
            <person name="Manako K."/>
            <person name="Bowen J."/>
            <person name="Foster T."/>
            <person name="Erridge Z."/>
            <person name="Tiffin H."/>
            <person name="Waite C."/>
            <person name="Davies K."/>
            <person name="Grierson E."/>
            <person name="Laing W."/>
            <person name="Kirk R."/>
            <person name="Chen X."/>
            <person name="Wood M."/>
            <person name="Montefiori M."/>
            <person name="Brummell D."/>
            <person name="Schwinn K."/>
            <person name="Catanach A."/>
            <person name="Fullerton C."/>
            <person name="Li D."/>
            <person name="Meiyalaghan S."/>
            <person name="Nieuwenhuizen N."/>
            <person name="Read N."/>
            <person name="Prakash R."/>
            <person name="Hunter D."/>
            <person name="Zhang H."/>
            <person name="Mckenzie M."/>
            <person name="Knabel M."/>
            <person name="Harris A."/>
            <person name="Allan A."/>
            <person name="Chen A."/>
            <person name="Janssen B."/>
            <person name="Plunkett B."/>
            <person name="Dwamena C."/>
            <person name="Voogd C."/>
            <person name="Leif D."/>
            <person name="Lafferty D."/>
            <person name="Souleyre E."/>
            <person name="Varkonyi-Gasic E."/>
            <person name="Gambi F."/>
            <person name="Hanley J."/>
            <person name="Yao J.-L."/>
            <person name="Cheung J."/>
            <person name="David K."/>
            <person name="Warren B."/>
            <person name="Marsh K."/>
            <person name="Snowden K."/>
            <person name="Lin-Wang K."/>
            <person name="Brian L."/>
            <person name="Martinez-Sanchez M."/>
            <person name="Wang M."/>
            <person name="Ileperuma N."/>
            <person name="Macnee N."/>
            <person name="Campin R."/>
            <person name="Mcatee P."/>
            <person name="Drummond R."/>
            <person name="Espley R."/>
            <person name="Ireland H."/>
            <person name="Wu R."/>
            <person name="Atkinson R."/>
            <person name="Karunairetnam S."/>
            <person name="Bulley S."/>
            <person name="Chunkath S."/>
            <person name="Hanley Z."/>
            <person name="Storey R."/>
            <person name="Thrimawithana A."/>
            <person name="Thomson S."/>
            <person name="David C."/>
            <person name="Testolin R."/>
        </authorList>
    </citation>
    <scope>NUCLEOTIDE SEQUENCE [LARGE SCALE GENOMIC DNA]</scope>
    <source>
        <strain evidence="3">cv. Red5</strain>
        <tissue evidence="2">Young leaf</tissue>
    </source>
</reference>
<dbReference type="Gramene" id="PSS07612">
    <property type="protein sequence ID" value="PSS07612"/>
    <property type="gene ID" value="CEY00_Acc17962"/>
</dbReference>
<protein>
    <submittedName>
        <fullName evidence="2">Cingulin like</fullName>
    </submittedName>
</protein>
<sequence>MKKVNRRTSRKSPNPSMEELRFKFARIVSHHQQMKVAFHHLKSQIKVGLQEAEDVFESLAIPLMRLVGVKTVEMAEEGRFSTIVTNTDLNSHGSGTKAKSPCASERGDDGHKPRELEEESYTIKATMASKELLQKQRLQLTQFVQLLRKIEFQVNSSQDDILQTLADHQASIHKFFQSAIAYIAAVHRTGQNQGTFLIMLKLFKATFDRMDAAFGLVERGVERLMHDLAEQMCAPMVEYVKGLKAEMTTGTCRRLVAIVEEMGRAMRDGKLQLGEARKKVRVTEERNVEALCRLKQSEERIRRMQEYIGFFLEAKKGSMEHNVPQKVSYQKKALQMVLGMEEDQAKDERLMWELLKMKRKFQTPESPLGPQELLGMGSNNNCLKSTRVGSTMSSRPITRSYLRGISPKTPCLDSYLTLGSSPSAVTHQVLSRKRVTP</sequence>
<accession>A0A2R6QG92</accession>
<evidence type="ECO:0000313" key="3">
    <source>
        <dbReference type="Proteomes" id="UP000241394"/>
    </source>
</evidence>
<dbReference type="STRING" id="1590841.A0A2R6QG92"/>
<feature type="compositionally biased region" description="Basic and acidic residues" evidence="1">
    <location>
        <begin position="105"/>
        <end position="115"/>
    </location>
</feature>
<dbReference type="OMA" id="VNSHRED"/>
<evidence type="ECO:0000313" key="2">
    <source>
        <dbReference type="EMBL" id="PSS07612.1"/>
    </source>
</evidence>
<dbReference type="InParanoid" id="A0A2R6QG92"/>
<dbReference type="AlphaFoldDB" id="A0A2R6QG92"/>
<proteinExistence type="predicted"/>